<feature type="transmembrane region" description="Helical" evidence="5">
    <location>
        <begin position="1584"/>
        <end position="1603"/>
    </location>
</feature>
<evidence type="ECO:0000256" key="3">
    <source>
        <dbReference type="ARBA" id="ARBA00023136"/>
    </source>
</evidence>
<proteinExistence type="predicted"/>
<dbReference type="GO" id="GO:0022857">
    <property type="term" value="F:transmembrane transporter activity"/>
    <property type="evidence" value="ECO:0007669"/>
    <property type="project" value="InterPro"/>
</dbReference>
<evidence type="ECO:0000256" key="2">
    <source>
        <dbReference type="ARBA" id="ARBA00022989"/>
    </source>
</evidence>
<feature type="transmembrane region" description="Helical" evidence="5">
    <location>
        <begin position="2425"/>
        <end position="2445"/>
    </location>
</feature>
<feature type="transmembrane region" description="Helical" evidence="5">
    <location>
        <begin position="1746"/>
        <end position="1766"/>
    </location>
</feature>
<feature type="transmembrane region" description="Helical" evidence="5">
    <location>
        <begin position="2337"/>
        <end position="2354"/>
    </location>
</feature>
<feature type="compositionally biased region" description="Basic and acidic residues" evidence="4">
    <location>
        <begin position="1907"/>
        <end position="1916"/>
    </location>
</feature>
<evidence type="ECO:0000256" key="5">
    <source>
        <dbReference type="SAM" id="Phobius"/>
    </source>
</evidence>
<evidence type="ECO:0000256" key="1">
    <source>
        <dbReference type="ARBA" id="ARBA00022692"/>
    </source>
</evidence>
<evidence type="ECO:0000313" key="7">
    <source>
        <dbReference type="Proteomes" id="UP000001029"/>
    </source>
</evidence>
<dbReference type="Proteomes" id="UP000001029">
    <property type="component" value="Chromosome"/>
</dbReference>
<evidence type="ECO:0000313" key="6">
    <source>
        <dbReference type="EMBL" id="ACC98044.1"/>
    </source>
</evidence>
<dbReference type="STRING" id="445932.Emin_0488"/>
<dbReference type="HOGENOM" id="CLU_227103_0_0_0"/>
<feature type="transmembrane region" description="Helical" evidence="5">
    <location>
        <begin position="1854"/>
        <end position="1872"/>
    </location>
</feature>
<reference evidence="6 7" key="1">
    <citation type="journal article" date="2009" name="Appl. Environ. Microbiol.">
        <title>Genomic analysis of 'Elusimicrobium minutum,' the first cultivated representative of the phylum 'Elusimicrobia' (formerly termite group 1).</title>
        <authorList>
            <person name="Herlemann D.P.R."/>
            <person name="Geissinger O."/>
            <person name="Ikeda-Ohtsubo W."/>
            <person name="Kunin V."/>
            <person name="Sun H."/>
            <person name="Lapidus A."/>
            <person name="Hugenholtz P."/>
            <person name="Brune A."/>
        </authorList>
    </citation>
    <scope>NUCLEOTIDE SEQUENCE [LARGE SCALE GENOMIC DNA]</scope>
    <source>
        <strain evidence="6 7">Pei191</strain>
    </source>
</reference>
<dbReference type="InterPro" id="IPR011701">
    <property type="entry name" value="MFS"/>
</dbReference>
<protein>
    <submittedName>
        <fullName evidence="6">Putative fucose permease</fullName>
    </submittedName>
</protein>
<feature type="transmembrane region" description="Helical" evidence="5">
    <location>
        <begin position="2465"/>
        <end position="2488"/>
    </location>
</feature>
<dbReference type="SUPFAM" id="SSF103473">
    <property type="entry name" value="MFS general substrate transporter"/>
    <property type="match status" value="2"/>
</dbReference>
<organism evidence="6 7">
    <name type="scientific">Elusimicrobium minutum (strain Pei191)</name>
    <dbReference type="NCBI Taxonomy" id="445932"/>
    <lineage>
        <taxon>Bacteria</taxon>
        <taxon>Pseudomonadati</taxon>
        <taxon>Elusimicrobiota</taxon>
        <taxon>Elusimicrobia</taxon>
        <taxon>Elusimicrobiales</taxon>
        <taxon>Elusimicrobiaceae</taxon>
        <taxon>Elusimicrobium</taxon>
    </lineage>
</organism>
<dbReference type="InterPro" id="IPR036259">
    <property type="entry name" value="MFS_trans_sf"/>
</dbReference>
<accession>B2KCC3</accession>
<evidence type="ECO:0000256" key="4">
    <source>
        <dbReference type="SAM" id="MobiDB-lite"/>
    </source>
</evidence>
<feature type="transmembrane region" description="Helical" evidence="5">
    <location>
        <begin position="1515"/>
        <end position="1538"/>
    </location>
</feature>
<dbReference type="Pfam" id="PF07690">
    <property type="entry name" value="MFS_1"/>
    <property type="match status" value="1"/>
</dbReference>
<feature type="transmembrane region" description="Helical" evidence="5">
    <location>
        <begin position="2390"/>
        <end position="2413"/>
    </location>
</feature>
<dbReference type="Gene3D" id="1.20.1250.20">
    <property type="entry name" value="MFS general substrate transporter like domains"/>
    <property type="match status" value="2"/>
</dbReference>
<feature type="transmembrane region" description="Helical" evidence="5">
    <location>
        <begin position="2142"/>
        <end position="2163"/>
    </location>
</feature>
<dbReference type="RefSeq" id="WP_012414659.1">
    <property type="nucleotide sequence ID" value="NC_010644.1"/>
</dbReference>
<feature type="transmembrane region" description="Helical" evidence="5">
    <location>
        <begin position="2175"/>
        <end position="2195"/>
    </location>
</feature>
<gene>
    <name evidence="6" type="ordered locus">Emin_0488</name>
</gene>
<dbReference type="OrthoDB" id="9809599at2"/>
<feature type="transmembrane region" description="Helical" evidence="5">
    <location>
        <begin position="2304"/>
        <end position="2325"/>
    </location>
</feature>
<keyword evidence="3 5" id="KW-0472">Membrane</keyword>
<feature type="transmembrane region" description="Helical" evidence="5">
    <location>
        <begin position="2223"/>
        <end position="2242"/>
    </location>
</feature>
<keyword evidence="1 5" id="KW-0812">Transmembrane</keyword>
<sequence>MKITETVTKIISAVLIASILQSVVPAEVYAQVRVEKKATNISTKNPIINSKNIKNSGYMIKSEKGLIGREISEELGKVWGKSFAVESVRVERVYEEERVKIAIESGSRERRVYEVMGEDYYKALEYFAEQGGVRLGYGNDVEGESVEEGGLLNSADRVYSAYKRTLQNSDSRKVGKGVIELRYDLIRKDSRKKLEMDIDEATGAMLKVLVDILLYSKRGIQERYAPLVTEVLVGMRRLDLGGKTAGSMRAYYKEVLDVKKSKGVCESRITDGYVRGLGEAQKSCIDITSAMTGLGLIGGGEEEIYKFGKEYWSEGRVSSVIMSRAAHGLILSGEKGIVLLGELIRETVRSGYPRNAVKWAWDKFGAVFTPSEYVDGYYNHVSKKALYLNEVTRRFEYIDEEKAREWGFSVRDIKMCQEVEVKRGSDACLMMPMRNVFTDIGEDLAYLGGAGGKREIRKLLREERNLHWPFIVGVLGSGAYEGDGGANEIRKVIAGTTYMDVTSGTDRKIKEAVGLKIGGFNADQLKRAREYYNEKRLAYVLDIVVMIALIGNLAKSMSTFRVPRSVENCWRSLRGAGNAGKEVSVRGVRSVKVAEQAAAMERVNAVKKVSGGVKGGVIEFGLEGVGGELKVVKGRIGGKLKISPVLEGTLKVETKVKDLGLSVGGSGGGGTFSARPVVGKGIIEGGKGISLESKVTGAFRVMEGNKVAGGVVEGEKVIVAARGTGSGVGRIGRVMGRAKNSFVHAKNKAVVYSMMVMLPMGSMTEAGSAVKNISNVGKQISVMAEAGGVGVRTIEGGKLIRGVIAAGEVSKAMRSAEVVSGVSKGLDRAGRIGKASKLGGIGAKRVGDTAKLFGIGSIIGRPAEAEGGSGPSSGTLERVYAQLVGVRAPVSKEVSTKEFIKQELINMSGIGFVAMLAEELKIGREIRREYGKEGITAESMKKQWAAVEMTRAEAVLDRAVEEGRELTDLENSAVAGYISNIHVNNQGYVEGEKGEWSLSNTPIAKAADDYIKNKYGYEYKQDVESYKRVNGEGKEETVSRIINKRVEKITPAQEALEGTAAHHVTGQVYSSARPVVTGVLEHTLGSASEAAVNAKASAAEFGMQVRPIVKNQSVSTIAASFFGVLPEKLKAVLTNTLTSDEAESLQNALDSAYNKAILEFIVKHGDSAAAKVGDKTVRTYPAFQIILENNINNAFKTVNINRTSLEAIRAELGSVIFINDAELAALDKADVFDSEQRKINTQAAQKAFEQKQADGSVVNITEDGFEILNPATDKVEYTKGFLGIGKKPKISVNSSTKDNQPLSIENKIEQKYQVNAAIEKPDGSIKISELHSIKIKVIASVKDIIKFKQHIYGNYVPFINNEGNLIFLNTKTGKKDSSISVHATNGVSFQSIAEKIENGVASTSLPVVETSMRHSNSWTLALYLTSIINGFIILFSGSNVIQFADKMDLSNTQQALFSSVTFILAIPVPYLATIAKAKLGKAKTLKLGVSAVLLGGVMSAAFGLGHFSVWENVGLQYAGLLASAFITGIGVFTTTVTTSPIMSNITGDPDLRMKKTARLQMLMSLGVMLATTSAWMLSKAGIDPTSAIPLLAIGMSGATLAALHKTNIPNFKYNGFTKNAEETVVKEKVSFSEKKIKAATAFKNFVNAHKTALGNFTHGNFKQGADSLKYGWNIIFNDGEAWKLIPSAFLLNGAEVGFMVSMPIMILAIMPGANELVSGLAFLYSSAPFILGRLTAKTLINKFGMFGSKMLATGLTVVGVTSAIGMGMSAGVVPLVAAIGVGEYGISSFFALFNIGLAATPKREAKLVHWISISTLGCAIFPAMFAAMADTAKIRYMAQGLSEQLANVEATTTFYLMAPLALIGVSFALMAAQKGAAKELINGFVKIAKNLHAALFATTPKAFASEKERTQHESSRVKFFSKNKKDDTSKGSGTLNFGVNPTELAKGIKKIFTVNSQVVEGNGKVIIQERNFTLDLPIQEGEEFSYKNYQERVAVPFTISHANESDVINFYKFLMNHKAYVTKDGEIAYENRVSKTLKSHYVLNSGKPLNIMQKIQDIKEGKNITPINIDKINPSSQFLSPLYLTSALMAMEFAVSPLITNIQETLGYSDGKITVLVATTTLAAIFLPFFSSPFAGKFGRKTALNVGLSGILIGSLASYLFGFGNIATPSVFGPALQFAGILLSIFAIGVGKDFINNSAAPMMSSITTEERVRTRKSINIQKSMGVGITVMYAAPILFAQYFGDATGSIPFIGVPAALAGLIWLNLSGIPNTKSQLDTEKKVSLKQELAAKWNYFKNDIASRKIVGGLTLLNMVEAGSAIVGPLIFGRLYSETTAQMFAVLTYPLPFLAGRFLADKIINRFGVAGATGFGLVSITAGSVASIAVTHAAPLLLVASFAVVEFGISLVFTVTYGALSKNREREIMTLPFVIVSVAGFSVGSILWGGVSDFTKYAAESIFALSPTDALNLGSFVGFILLPPVLMLPVFKLFNRKGMFKKNEKSVPIQAAASLPEVEQKAAPSLSFFGKIFAAIKKFFSPKDIIDNSSFSIGLTNNKKELLEELKSFYNVKEEEDVWQNINNDFFIQFPQYNSDKYIFRGLFFEDKKYFSEIKENGMDINYVRPKTYPVSVDMMHMHRGEETSGMCFGEEPSGAASYAFGANMWKRGGKGYVAMIVVKKPQDIVNSGGTLLSRRSIGAEEIEEVLIFDIKNKKWVPVESLTEIGEPLSFARQENIFGFALEYLTV</sequence>
<name>B2KCC3_ELUMP</name>
<feature type="transmembrane region" description="Helical" evidence="5">
    <location>
        <begin position="1559"/>
        <end position="1578"/>
    </location>
</feature>
<feature type="transmembrane region" description="Helical" evidence="5">
    <location>
        <begin position="1487"/>
        <end position="1509"/>
    </location>
</feature>
<feature type="transmembrane region" description="Helical" evidence="5">
    <location>
        <begin position="1807"/>
        <end position="1829"/>
    </location>
</feature>
<dbReference type="KEGG" id="emi:Emin_0488"/>
<feature type="transmembrane region" description="Helical" evidence="5">
    <location>
        <begin position="1455"/>
        <end position="1475"/>
    </location>
</feature>
<dbReference type="EMBL" id="CP001055">
    <property type="protein sequence ID" value="ACC98044.1"/>
    <property type="molecule type" value="Genomic_DNA"/>
</dbReference>
<feature type="transmembrane region" description="Helical" evidence="5">
    <location>
        <begin position="2361"/>
        <end position="2384"/>
    </location>
</feature>
<feature type="region of interest" description="Disordered" evidence="4">
    <location>
        <begin position="1907"/>
        <end position="1933"/>
    </location>
</feature>
<keyword evidence="2 5" id="KW-1133">Transmembrane helix</keyword>
<feature type="transmembrane region" description="Helical" evidence="5">
    <location>
        <begin position="1772"/>
        <end position="1795"/>
    </location>
</feature>
<feature type="transmembrane region" description="Helical" evidence="5">
    <location>
        <begin position="2078"/>
        <end position="2099"/>
    </location>
</feature>
<feature type="transmembrane region" description="Helical" evidence="5">
    <location>
        <begin position="1420"/>
        <end position="1443"/>
    </location>
</feature>
<feature type="transmembrane region" description="Helical" evidence="5">
    <location>
        <begin position="2111"/>
        <end position="2130"/>
    </location>
</feature>
<keyword evidence="7" id="KW-1185">Reference proteome</keyword>
<feature type="transmembrane region" description="Helical" evidence="5">
    <location>
        <begin position="2248"/>
        <end position="2266"/>
    </location>
</feature>